<evidence type="ECO:0000256" key="2">
    <source>
        <dbReference type="ARBA" id="ARBA00022598"/>
    </source>
</evidence>
<evidence type="ECO:0000256" key="1">
    <source>
        <dbReference type="ARBA" id="ARBA00006432"/>
    </source>
</evidence>
<dbReference type="Gene3D" id="3.40.50.980">
    <property type="match status" value="2"/>
</dbReference>
<dbReference type="Pfam" id="PF00501">
    <property type="entry name" value="AMP-binding"/>
    <property type="match status" value="1"/>
</dbReference>
<dbReference type="PANTHER" id="PTHR24096">
    <property type="entry name" value="LONG-CHAIN-FATTY-ACID--COA LIGASE"/>
    <property type="match status" value="1"/>
</dbReference>
<dbReference type="InterPro" id="IPR000873">
    <property type="entry name" value="AMP-dep_synth/lig_dom"/>
</dbReference>
<keyword evidence="2" id="KW-0436">Ligase</keyword>
<accession>A0AAW0FLY3</accession>
<evidence type="ECO:0000313" key="5">
    <source>
        <dbReference type="EMBL" id="KAK7682380.1"/>
    </source>
</evidence>
<dbReference type="EMBL" id="JASBNA010000036">
    <property type="protein sequence ID" value="KAK7682380.1"/>
    <property type="molecule type" value="Genomic_DNA"/>
</dbReference>
<dbReference type="Proteomes" id="UP001385951">
    <property type="component" value="Unassembled WGS sequence"/>
</dbReference>
<reference evidence="5 6" key="1">
    <citation type="submission" date="2022-09" db="EMBL/GenBank/DDBJ databases">
        <authorList>
            <person name="Palmer J.M."/>
        </authorList>
    </citation>
    <scope>NUCLEOTIDE SEQUENCE [LARGE SCALE GENOMIC DNA]</scope>
    <source>
        <strain evidence="5 6">DSM 7382</strain>
    </source>
</reference>
<dbReference type="InterPro" id="IPR020845">
    <property type="entry name" value="AMP-binding_CS"/>
</dbReference>
<feature type="domain" description="AMP-dependent synthetase/ligase" evidence="3">
    <location>
        <begin position="75"/>
        <end position="413"/>
    </location>
</feature>
<dbReference type="InterPro" id="IPR025110">
    <property type="entry name" value="AMP-bd_C"/>
</dbReference>
<evidence type="ECO:0000259" key="3">
    <source>
        <dbReference type="Pfam" id="PF00501"/>
    </source>
</evidence>
<proteinExistence type="inferred from homology"/>
<keyword evidence="6" id="KW-1185">Reference proteome</keyword>
<dbReference type="Pfam" id="PF13193">
    <property type="entry name" value="AMP-binding_C"/>
    <property type="match status" value="1"/>
</dbReference>
<protein>
    <submittedName>
        <fullName evidence="5">Uncharacterized protein</fullName>
    </submittedName>
</protein>
<evidence type="ECO:0000259" key="4">
    <source>
        <dbReference type="Pfam" id="PF13193"/>
    </source>
</evidence>
<comment type="caution">
    <text evidence="5">The sequence shown here is derived from an EMBL/GenBank/DDBJ whole genome shotgun (WGS) entry which is preliminary data.</text>
</comment>
<sequence>MPYSSPYPLPSPIPEQNHHYGLSGLKTPETPDYVLHIDGVTGQKRTRKEFDERVLLGLTALAAPTSRGGLGLDGGVGDVVGILSFNCLDYVTLIHSSLAAAVPYGLIPPYATEFELNHILKTLKPSRLFVQPELLEKTLKAVATIGLSPEKVYILEGRSEKRQSFGDLIDTMKVRKILSEPVRPATKDTIAYFVFSSGTSGLPKAVMATHGNLWASMFQAVIVAQETAKALKMGPPATPLVWLATLPFSHAYGMHIFCLRGFFSPATFVILPKWNIHKTLRAISRYRINMVALVPSLVHHLVMSGLLEKADFSSVVQVMSGASHTPQVLIDELVKYVKGMSDTGGGYGLSEATLAVCMKPAPGYLDTPTPSGSCGILVPGVQARIVKEDGTDAALNEPGEIWVRGDNVIPGYYGNEKATKETFIDGWLHTGDRMYTDGTFFFFVERMKDTMKVSGSQVSPTEIEDVLRTHPGGLITDVCVAGVSGGRTSDEKLPRAFIVLSEKGKKVSVEQTMQEMTKWVEDNLSRYKWLKGGVEIIDAVPKNPTGKVLRRVLVDNYEERVRSAPKAKL</sequence>
<evidence type="ECO:0000313" key="6">
    <source>
        <dbReference type="Proteomes" id="UP001385951"/>
    </source>
</evidence>
<dbReference type="InterPro" id="IPR045851">
    <property type="entry name" value="AMP-bd_C_sf"/>
</dbReference>
<comment type="similarity">
    <text evidence="1">Belongs to the ATP-dependent AMP-binding enzyme family.</text>
</comment>
<dbReference type="PANTHER" id="PTHR24096:SF149">
    <property type="entry name" value="AMP-BINDING DOMAIN-CONTAINING PROTEIN-RELATED"/>
    <property type="match status" value="1"/>
</dbReference>
<feature type="domain" description="AMP-binding enzyme C-terminal" evidence="4">
    <location>
        <begin position="462"/>
        <end position="547"/>
    </location>
</feature>
<dbReference type="GO" id="GO:0016405">
    <property type="term" value="F:CoA-ligase activity"/>
    <property type="evidence" value="ECO:0007669"/>
    <property type="project" value="TreeGrafter"/>
</dbReference>
<dbReference type="PROSITE" id="PS00455">
    <property type="entry name" value="AMP_BINDING"/>
    <property type="match status" value="1"/>
</dbReference>
<organism evidence="5 6">
    <name type="scientific">Cerrena zonata</name>
    <dbReference type="NCBI Taxonomy" id="2478898"/>
    <lineage>
        <taxon>Eukaryota</taxon>
        <taxon>Fungi</taxon>
        <taxon>Dikarya</taxon>
        <taxon>Basidiomycota</taxon>
        <taxon>Agaricomycotina</taxon>
        <taxon>Agaricomycetes</taxon>
        <taxon>Polyporales</taxon>
        <taxon>Cerrenaceae</taxon>
        <taxon>Cerrena</taxon>
    </lineage>
</organism>
<name>A0AAW0FLY3_9APHY</name>
<dbReference type="SUPFAM" id="SSF56801">
    <property type="entry name" value="Acetyl-CoA synthetase-like"/>
    <property type="match status" value="1"/>
</dbReference>
<dbReference type="Gene3D" id="3.30.300.30">
    <property type="match status" value="1"/>
</dbReference>
<dbReference type="Gene3D" id="2.30.38.10">
    <property type="entry name" value="Luciferase, Domain 3"/>
    <property type="match status" value="1"/>
</dbReference>
<dbReference type="AlphaFoldDB" id="A0AAW0FLY3"/>
<gene>
    <name evidence="5" type="ORF">QCA50_014585</name>
</gene>